<feature type="transmembrane region" description="Helical" evidence="8">
    <location>
        <begin position="292"/>
        <end position="312"/>
    </location>
</feature>
<dbReference type="EMBL" id="CP039354">
    <property type="protein sequence ID" value="QCE12478.1"/>
    <property type="molecule type" value="Genomic_DNA"/>
</dbReference>
<dbReference type="GO" id="GO:0006629">
    <property type="term" value="P:lipid metabolic process"/>
    <property type="evidence" value="ECO:0007669"/>
    <property type="project" value="UniProtKB-KW"/>
</dbReference>
<evidence type="ECO:0000256" key="2">
    <source>
        <dbReference type="ARBA" id="ARBA00022692"/>
    </source>
</evidence>
<evidence type="ECO:0000256" key="1">
    <source>
        <dbReference type="ARBA" id="ARBA00004477"/>
    </source>
</evidence>
<keyword evidence="3" id="KW-0256">Endoplasmic reticulum</keyword>
<sequence length="401" mass="45331">MEEHQEEGFLLPTPLAKLLSFQTDLIYNGLVSVFSPIFSLFAVASESYHRAEETTHSVESAVQRVPSQITHGGTLLLKKLGLCFLSVAYVCMILIFLLFLATVVGVGLVRFWVEEPVSVKEKLHFDYTQPHPTALFLFNGFTSYKGHLRRKQISVPVGHTFFASLLLLMPESDFNRELGVFQLTAELVSVDEHVIAKSSQPCMLRFRSSAIRLARSFLMGVPLVMGISGETQNIDVEILRHKEDYRRSNAIRVTLHPRAGTWNLPELYEAEIVMRSNLPWTKELVRNWKWTFYVWMSLYVYIGLLLTLLCCYRPVLFMVTPQHCSSEVAIARGEDGNEVCELLRKWRRSRGKRKSRVTHGGVAESVVGSSASSISMTTTREDVTSVSVEDDVEDSESVCLS</sequence>
<dbReference type="Pfam" id="PF06775">
    <property type="entry name" value="Seipin"/>
    <property type="match status" value="1"/>
</dbReference>
<organism evidence="9 10">
    <name type="scientific">Vigna unguiculata</name>
    <name type="common">Cowpea</name>
    <dbReference type="NCBI Taxonomy" id="3917"/>
    <lineage>
        <taxon>Eukaryota</taxon>
        <taxon>Viridiplantae</taxon>
        <taxon>Streptophyta</taxon>
        <taxon>Embryophyta</taxon>
        <taxon>Tracheophyta</taxon>
        <taxon>Spermatophyta</taxon>
        <taxon>Magnoliopsida</taxon>
        <taxon>eudicotyledons</taxon>
        <taxon>Gunneridae</taxon>
        <taxon>Pentapetalae</taxon>
        <taxon>rosids</taxon>
        <taxon>fabids</taxon>
        <taxon>Fabales</taxon>
        <taxon>Fabaceae</taxon>
        <taxon>Papilionoideae</taxon>
        <taxon>50 kb inversion clade</taxon>
        <taxon>NPAAA clade</taxon>
        <taxon>indigoferoid/millettioid clade</taxon>
        <taxon>Phaseoleae</taxon>
        <taxon>Vigna</taxon>
    </lineage>
</organism>
<keyword evidence="10" id="KW-1185">Reference proteome</keyword>
<dbReference type="InterPro" id="IPR009617">
    <property type="entry name" value="Seipin"/>
</dbReference>
<evidence type="ECO:0000256" key="3">
    <source>
        <dbReference type="ARBA" id="ARBA00022824"/>
    </source>
</evidence>
<dbReference type="GO" id="GO:0140042">
    <property type="term" value="P:lipid droplet formation"/>
    <property type="evidence" value="ECO:0007669"/>
    <property type="project" value="UniProtKB-ARBA"/>
</dbReference>
<protein>
    <submittedName>
        <fullName evidence="9">Seipin family</fullName>
    </submittedName>
</protein>
<evidence type="ECO:0000313" key="10">
    <source>
        <dbReference type="Proteomes" id="UP000501690"/>
    </source>
</evidence>
<feature type="transmembrane region" description="Helical" evidence="8">
    <location>
        <begin position="25"/>
        <end position="44"/>
    </location>
</feature>
<proteinExistence type="predicted"/>
<evidence type="ECO:0000256" key="5">
    <source>
        <dbReference type="ARBA" id="ARBA00023098"/>
    </source>
</evidence>
<dbReference type="Gramene" id="Vigun05g055700.1.v1.2">
    <property type="protein sequence ID" value="Vigun05g055700.1.v1.2"/>
    <property type="gene ID" value="Vigun05g055700.v1.2"/>
</dbReference>
<dbReference type="PANTHER" id="PTHR21212:SF5">
    <property type="entry name" value="SEIPIN-1"/>
    <property type="match status" value="1"/>
</dbReference>
<comment type="subcellular location">
    <subcellularLocation>
        <location evidence="1">Endoplasmic reticulum membrane</location>
        <topology evidence="1">Multi-pass membrane protein</topology>
    </subcellularLocation>
</comment>
<feature type="transmembrane region" description="Helical" evidence="8">
    <location>
        <begin position="87"/>
        <end position="113"/>
    </location>
</feature>
<feature type="region of interest" description="Disordered" evidence="7">
    <location>
        <begin position="372"/>
        <end position="401"/>
    </location>
</feature>
<name>A0A4D6NGJ5_VIGUN</name>
<keyword evidence="2 8" id="KW-0812">Transmembrane</keyword>
<dbReference type="PANTHER" id="PTHR21212">
    <property type="entry name" value="BERNARDINELLI-SEIP CONGENITAL LIPODYSTROPHY 2 HOMOLOG BSCL2 PROTEIN"/>
    <property type="match status" value="1"/>
</dbReference>
<keyword evidence="4 8" id="KW-1133">Transmembrane helix</keyword>
<gene>
    <name evidence="9" type="ORF">DEO72_LG10g3723</name>
</gene>
<evidence type="ECO:0000256" key="6">
    <source>
        <dbReference type="ARBA" id="ARBA00023136"/>
    </source>
</evidence>
<keyword evidence="5" id="KW-0443">Lipid metabolism</keyword>
<dbReference type="AlphaFoldDB" id="A0A4D6NGJ5"/>
<keyword evidence="6 8" id="KW-0472">Membrane</keyword>
<evidence type="ECO:0000256" key="7">
    <source>
        <dbReference type="SAM" id="MobiDB-lite"/>
    </source>
</evidence>
<feature type="compositionally biased region" description="Acidic residues" evidence="7">
    <location>
        <begin position="388"/>
        <end position="401"/>
    </location>
</feature>
<evidence type="ECO:0000256" key="8">
    <source>
        <dbReference type="SAM" id="Phobius"/>
    </source>
</evidence>
<dbReference type="GO" id="GO:0005789">
    <property type="term" value="C:endoplasmic reticulum membrane"/>
    <property type="evidence" value="ECO:0007669"/>
    <property type="project" value="UniProtKB-SubCell"/>
</dbReference>
<dbReference type="OrthoDB" id="3990054at2759"/>
<dbReference type="Proteomes" id="UP000501690">
    <property type="component" value="Linkage Group LG10"/>
</dbReference>
<dbReference type="CDD" id="cd23995">
    <property type="entry name" value="Seipin_BSCL2_like"/>
    <property type="match status" value="1"/>
</dbReference>
<evidence type="ECO:0000256" key="4">
    <source>
        <dbReference type="ARBA" id="ARBA00022989"/>
    </source>
</evidence>
<evidence type="ECO:0000313" key="9">
    <source>
        <dbReference type="EMBL" id="QCE12478.1"/>
    </source>
</evidence>
<accession>A0A4D6NGJ5</accession>
<reference evidence="9 10" key="1">
    <citation type="submission" date="2019-04" db="EMBL/GenBank/DDBJ databases">
        <title>An improved genome assembly and genetic linkage map for asparagus bean, Vigna unguiculata ssp. sesquipedialis.</title>
        <authorList>
            <person name="Xia Q."/>
            <person name="Zhang R."/>
            <person name="Dong Y."/>
        </authorList>
    </citation>
    <scope>NUCLEOTIDE SEQUENCE [LARGE SCALE GENOMIC DNA]</scope>
    <source>
        <tissue evidence="9">Leaf</tissue>
    </source>
</reference>